<dbReference type="AlphaFoldDB" id="A0A955J3L1"/>
<dbReference type="Proteomes" id="UP000740557">
    <property type="component" value="Unassembled WGS sequence"/>
</dbReference>
<evidence type="ECO:0000313" key="2">
    <source>
        <dbReference type="Proteomes" id="UP000740557"/>
    </source>
</evidence>
<protein>
    <submittedName>
        <fullName evidence="1">Uncharacterized protein</fullName>
    </submittedName>
</protein>
<organism evidence="1 2">
    <name type="scientific">candidate division WWE3 bacterium</name>
    <dbReference type="NCBI Taxonomy" id="2053526"/>
    <lineage>
        <taxon>Bacteria</taxon>
        <taxon>Katanobacteria</taxon>
    </lineage>
</organism>
<proteinExistence type="predicted"/>
<reference evidence="1" key="2">
    <citation type="journal article" date="2021" name="Microbiome">
        <title>Successional dynamics and alternative stable states in a saline activated sludge microbial community over 9 years.</title>
        <authorList>
            <person name="Wang Y."/>
            <person name="Ye J."/>
            <person name="Ju F."/>
            <person name="Liu L."/>
            <person name="Boyd J.A."/>
            <person name="Deng Y."/>
            <person name="Parks D.H."/>
            <person name="Jiang X."/>
            <person name="Yin X."/>
            <person name="Woodcroft B.J."/>
            <person name="Tyson G.W."/>
            <person name="Hugenholtz P."/>
            <person name="Polz M.F."/>
            <person name="Zhang T."/>
        </authorList>
    </citation>
    <scope>NUCLEOTIDE SEQUENCE</scope>
    <source>
        <strain evidence="1">HKST-UBA79</strain>
    </source>
</reference>
<reference evidence="1" key="1">
    <citation type="submission" date="2020-04" db="EMBL/GenBank/DDBJ databases">
        <authorList>
            <person name="Zhang T."/>
        </authorList>
    </citation>
    <scope>NUCLEOTIDE SEQUENCE</scope>
    <source>
        <strain evidence="1">HKST-UBA79</strain>
    </source>
</reference>
<name>A0A955J3L1_UNCKA</name>
<sequence length="159" mass="18693">MKTLLKFYHYCYEWRHVLAFAFAALIFVFVRYSLSQNEVPVVDKPSTEDTIEVAPTVVHLDIVQDNVVVKTYRSRIDNVTTVEGWLNRLRDNDGLEYERIAYIYGTELDHINGVAAPQDYKWHLYEGSEDITFQLEDRRLGNKTDPEKRYKLILEKSSL</sequence>
<comment type="caution">
    <text evidence="1">The sequence shown here is derived from an EMBL/GenBank/DDBJ whole genome shotgun (WGS) entry which is preliminary data.</text>
</comment>
<gene>
    <name evidence="1" type="ORF">KC980_03360</name>
</gene>
<dbReference type="EMBL" id="JAGQNX010000102">
    <property type="protein sequence ID" value="MCA9308525.1"/>
    <property type="molecule type" value="Genomic_DNA"/>
</dbReference>
<accession>A0A955J3L1</accession>
<evidence type="ECO:0000313" key="1">
    <source>
        <dbReference type="EMBL" id="MCA9308525.1"/>
    </source>
</evidence>